<keyword evidence="7" id="KW-0418">Kinase</keyword>
<dbReference type="GO" id="GO:0016301">
    <property type="term" value="F:kinase activity"/>
    <property type="evidence" value="ECO:0007669"/>
    <property type="project" value="UniProtKB-KW"/>
</dbReference>
<comment type="function">
    <text evidence="10">Catalyzes the transfer of pyrophosphate from adenosine triphosphate (ATP) to 6-hydroxymethyl-7,8-dihydropterin, an enzymatic step in folate biosynthesis pathway.</text>
</comment>
<dbReference type="Proteomes" id="UP000886111">
    <property type="component" value="Unassembled WGS sequence"/>
</dbReference>
<comment type="caution">
    <text evidence="14">The sequence shown here is derived from an EMBL/GenBank/DDBJ whole genome shotgun (WGS) entry which is preliminary data.</text>
</comment>
<protein>
    <recommendedName>
        <fullName evidence="4">2-amino-4-hydroxy-6-hydroxymethyldihydropteridine pyrophosphokinase</fullName>
        <ecNumber evidence="3">2.7.6.3</ecNumber>
    </recommendedName>
    <alternativeName>
        <fullName evidence="11">6-hydroxymethyl-7,8-dihydropterin pyrophosphokinase</fullName>
    </alternativeName>
    <alternativeName>
        <fullName evidence="12">7,8-dihydro-6-hydroxymethylpterin-pyrophosphokinase</fullName>
    </alternativeName>
</protein>
<dbReference type="SUPFAM" id="SSF55083">
    <property type="entry name" value="6-hydroxymethyl-7,8-dihydropterin pyrophosphokinase, HPPK"/>
    <property type="match status" value="1"/>
</dbReference>
<evidence type="ECO:0000256" key="12">
    <source>
        <dbReference type="ARBA" id="ARBA00033413"/>
    </source>
</evidence>
<evidence type="ECO:0000256" key="9">
    <source>
        <dbReference type="ARBA" id="ARBA00022909"/>
    </source>
</evidence>
<evidence type="ECO:0000256" key="6">
    <source>
        <dbReference type="ARBA" id="ARBA00022741"/>
    </source>
</evidence>
<evidence type="ECO:0000256" key="4">
    <source>
        <dbReference type="ARBA" id="ARBA00016218"/>
    </source>
</evidence>
<gene>
    <name evidence="14" type="primary">folK</name>
    <name evidence="14" type="ORF">ENL21_05435</name>
</gene>
<dbReference type="CDD" id="cd00483">
    <property type="entry name" value="HPPK"/>
    <property type="match status" value="1"/>
</dbReference>
<dbReference type="GO" id="GO:0005524">
    <property type="term" value="F:ATP binding"/>
    <property type="evidence" value="ECO:0007669"/>
    <property type="project" value="UniProtKB-KW"/>
</dbReference>
<sequence>MQYWIGLGSNLGDRLENLKLARQALNRFGTIQCSSPVYQTAAWGKKDQPPFLNAVVLLESGLNPFRLLRKLKQTEVRLGRTKSERWGPRKIDLDILEWEGTPVQTSILKIPHPLLKQRVFVLQPMAWIDQQFTFRSGEKIATLLQQLEGHDDCQLLIEKW</sequence>
<keyword evidence="5 14" id="KW-0808">Transferase</keyword>
<comment type="pathway">
    <text evidence="1">Cofactor biosynthesis; tetrahydrofolate biosynthesis; 2-amino-4-hydroxy-6-hydroxymethyl-7,8-dihydropteridine diphosphate from 7,8-dihydroneopterin triphosphate: step 4/4.</text>
</comment>
<evidence type="ECO:0000256" key="2">
    <source>
        <dbReference type="ARBA" id="ARBA00005810"/>
    </source>
</evidence>
<accession>A0A7V5H3K1</accession>
<dbReference type="PANTHER" id="PTHR43071">
    <property type="entry name" value="2-AMINO-4-HYDROXY-6-HYDROXYMETHYLDIHYDROPTERIDINE PYROPHOSPHOKINASE"/>
    <property type="match status" value="1"/>
</dbReference>
<keyword evidence="6" id="KW-0547">Nucleotide-binding</keyword>
<dbReference type="GO" id="GO:0003848">
    <property type="term" value="F:2-amino-4-hydroxy-6-hydroxymethyldihydropteridine diphosphokinase activity"/>
    <property type="evidence" value="ECO:0007669"/>
    <property type="project" value="UniProtKB-EC"/>
</dbReference>
<evidence type="ECO:0000256" key="5">
    <source>
        <dbReference type="ARBA" id="ARBA00022679"/>
    </source>
</evidence>
<evidence type="ECO:0000313" key="14">
    <source>
        <dbReference type="EMBL" id="HHE55204.1"/>
    </source>
</evidence>
<keyword evidence="8" id="KW-0067">ATP-binding</keyword>
<proteinExistence type="inferred from homology"/>
<dbReference type="GO" id="GO:0046656">
    <property type="term" value="P:folic acid biosynthetic process"/>
    <property type="evidence" value="ECO:0007669"/>
    <property type="project" value="UniProtKB-KW"/>
</dbReference>
<evidence type="ECO:0000256" key="11">
    <source>
        <dbReference type="ARBA" id="ARBA00029766"/>
    </source>
</evidence>
<reference evidence="14" key="1">
    <citation type="journal article" date="2020" name="mSystems">
        <title>Genome- and Community-Level Interaction Insights into Carbon Utilization and Element Cycling Functions of Hydrothermarchaeota in Hydrothermal Sediment.</title>
        <authorList>
            <person name="Zhou Z."/>
            <person name="Liu Y."/>
            <person name="Xu W."/>
            <person name="Pan J."/>
            <person name="Luo Z.H."/>
            <person name="Li M."/>
        </authorList>
    </citation>
    <scope>NUCLEOTIDE SEQUENCE [LARGE SCALE GENOMIC DNA]</scope>
    <source>
        <strain evidence="14">HyVt-76</strain>
    </source>
</reference>
<dbReference type="InterPro" id="IPR035907">
    <property type="entry name" value="Hppk_sf"/>
</dbReference>
<dbReference type="NCBIfam" id="TIGR01498">
    <property type="entry name" value="folK"/>
    <property type="match status" value="1"/>
</dbReference>
<dbReference type="GO" id="GO:0046654">
    <property type="term" value="P:tetrahydrofolate biosynthetic process"/>
    <property type="evidence" value="ECO:0007669"/>
    <property type="project" value="UniProtKB-UniPathway"/>
</dbReference>
<name>A0A7V5H3K1_CALAY</name>
<dbReference type="UniPathway" id="UPA00077">
    <property type="reaction ID" value="UER00155"/>
</dbReference>
<evidence type="ECO:0000259" key="13">
    <source>
        <dbReference type="PROSITE" id="PS00794"/>
    </source>
</evidence>
<evidence type="ECO:0000256" key="3">
    <source>
        <dbReference type="ARBA" id="ARBA00013253"/>
    </source>
</evidence>
<evidence type="ECO:0000256" key="10">
    <source>
        <dbReference type="ARBA" id="ARBA00029409"/>
    </source>
</evidence>
<evidence type="ECO:0000256" key="7">
    <source>
        <dbReference type="ARBA" id="ARBA00022777"/>
    </source>
</evidence>
<dbReference type="AlphaFoldDB" id="A0A7V5H3K1"/>
<dbReference type="EMBL" id="DRTD01000397">
    <property type="protein sequence ID" value="HHE55204.1"/>
    <property type="molecule type" value="Genomic_DNA"/>
</dbReference>
<dbReference type="Pfam" id="PF01288">
    <property type="entry name" value="HPPK"/>
    <property type="match status" value="1"/>
</dbReference>
<feature type="domain" description="7,8-dihydro-6-hydroxymethylpterin-pyrophosphokinase" evidence="13">
    <location>
        <begin position="85"/>
        <end position="96"/>
    </location>
</feature>
<dbReference type="InterPro" id="IPR000550">
    <property type="entry name" value="Hppk"/>
</dbReference>
<evidence type="ECO:0000256" key="8">
    <source>
        <dbReference type="ARBA" id="ARBA00022840"/>
    </source>
</evidence>
<keyword evidence="9" id="KW-0289">Folate biosynthesis</keyword>
<evidence type="ECO:0000256" key="1">
    <source>
        <dbReference type="ARBA" id="ARBA00005051"/>
    </source>
</evidence>
<organism evidence="14">
    <name type="scientific">Caldithrix abyssi</name>
    <dbReference type="NCBI Taxonomy" id="187145"/>
    <lineage>
        <taxon>Bacteria</taxon>
        <taxon>Pseudomonadati</taxon>
        <taxon>Calditrichota</taxon>
        <taxon>Calditrichia</taxon>
        <taxon>Calditrichales</taxon>
        <taxon>Calditrichaceae</taxon>
        <taxon>Caldithrix</taxon>
    </lineage>
</organism>
<comment type="similarity">
    <text evidence="2">Belongs to the HPPK family.</text>
</comment>
<dbReference type="EC" id="2.7.6.3" evidence="3"/>
<dbReference type="PROSITE" id="PS00794">
    <property type="entry name" value="HPPK"/>
    <property type="match status" value="1"/>
</dbReference>
<dbReference type="PANTHER" id="PTHR43071:SF1">
    <property type="entry name" value="2-AMINO-4-HYDROXY-6-HYDROXYMETHYLDIHYDROPTERIDINE PYROPHOSPHOKINASE"/>
    <property type="match status" value="1"/>
</dbReference>
<dbReference type="Gene3D" id="3.30.70.560">
    <property type="entry name" value="7,8-Dihydro-6-hydroxymethylpterin-pyrophosphokinase HPPK"/>
    <property type="match status" value="1"/>
</dbReference>